<reference evidence="4" key="1">
    <citation type="submission" date="2022-05" db="EMBL/GenBank/DDBJ databases">
        <title>The Musa troglodytarum L. genome provides insights into the mechanism of non-climacteric behaviour and enrichment of carotenoids.</title>
        <authorList>
            <person name="Wang J."/>
        </authorList>
    </citation>
    <scope>NUCLEOTIDE SEQUENCE</scope>
    <source>
        <tissue evidence="4">Leaf</tissue>
    </source>
</reference>
<dbReference type="OrthoDB" id="1921278at2759"/>
<name>A0A9E7F2A2_9LILI</name>
<feature type="transmembrane region" description="Helical" evidence="2">
    <location>
        <begin position="452"/>
        <end position="474"/>
    </location>
</feature>
<dbReference type="Proteomes" id="UP001055439">
    <property type="component" value="Chromosome 2"/>
</dbReference>
<gene>
    <name evidence="4" type="ORF">MUK42_27579</name>
</gene>
<dbReference type="PANTHER" id="PTHR34674">
    <property type="entry name" value="PHOSPHATIDYLCHOLINE:DIACYLGLYCEROL CHOLINEPHOSPHOTRANSFERASE 1-RELATED"/>
    <property type="match status" value="1"/>
</dbReference>
<organism evidence="4 5">
    <name type="scientific">Musa troglodytarum</name>
    <name type="common">fe'i banana</name>
    <dbReference type="NCBI Taxonomy" id="320322"/>
    <lineage>
        <taxon>Eukaryota</taxon>
        <taxon>Viridiplantae</taxon>
        <taxon>Streptophyta</taxon>
        <taxon>Embryophyta</taxon>
        <taxon>Tracheophyta</taxon>
        <taxon>Spermatophyta</taxon>
        <taxon>Magnoliopsida</taxon>
        <taxon>Liliopsida</taxon>
        <taxon>Zingiberales</taxon>
        <taxon>Musaceae</taxon>
        <taxon>Musa</taxon>
    </lineage>
</organism>
<dbReference type="AlphaFoldDB" id="A0A9E7F2A2"/>
<feature type="domain" description="AtPDCT1/2 transmembrane" evidence="3">
    <location>
        <begin position="367"/>
        <end position="526"/>
    </location>
</feature>
<evidence type="ECO:0000256" key="1">
    <source>
        <dbReference type="SAM" id="MobiDB-lite"/>
    </source>
</evidence>
<feature type="compositionally biased region" description="Basic residues" evidence="1">
    <location>
        <begin position="122"/>
        <end position="131"/>
    </location>
</feature>
<feature type="region of interest" description="Disordered" evidence="1">
    <location>
        <begin position="107"/>
        <end position="131"/>
    </location>
</feature>
<dbReference type="Pfam" id="PF24788">
    <property type="entry name" value="AtPDCT1_2"/>
    <property type="match status" value="1"/>
</dbReference>
<feature type="compositionally biased region" description="Basic and acidic residues" evidence="1">
    <location>
        <begin position="273"/>
        <end position="296"/>
    </location>
</feature>
<keyword evidence="2" id="KW-1133">Transmembrane helix</keyword>
<keyword evidence="2" id="KW-0812">Transmembrane</keyword>
<feature type="transmembrane region" description="Helical" evidence="2">
    <location>
        <begin position="380"/>
        <end position="408"/>
    </location>
</feature>
<dbReference type="GO" id="GO:0004142">
    <property type="term" value="F:diacylglycerol cholinephosphotransferase activity"/>
    <property type="evidence" value="ECO:0007669"/>
    <property type="project" value="TreeGrafter"/>
</dbReference>
<keyword evidence="5" id="KW-1185">Reference proteome</keyword>
<feature type="region of interest" description="Disordered" evidence="1">
    <location>
        <begin position="273"/>
        <end position="317"/>
    </location>
</feature>
<dbReference type="EMBL" id="CP097504">
    <property type="protein sequence ID" value="URD88429.1"/>
    <property type="molecule type" value="Genomic_DNA"/>
</dbReference>
<dbReference type="InterPro" id="IPR056361">
    <property type="entry name" value="AtPDCT1_2_TM_dom"/>
</dbReference>
<keyword evidence="2" id="KW-0472">Membrane</keyword>
<dbReference type="PANTHER" id="PTHR34674:SF1">
    <property type="entry name" value="PHOSPHATIDYLCHOLINE:DIACYLGLYCEROL CHOLINEPHOSPHOTRANSFERASE 1-RELATED"/>
    <property type="match status" value="1"/>
</dbReference>
<evidence type="ECO:0000313" key="5">
    <source>
        <dbReference type="Proteomes" id="UP001055439"/>
    </source>
</evidence>
<protein>
    <recommendedName>
        <fullName evidence="3">AtPDCT1/2 transmembrane domain-containing protein</fullName>
    </recommendedName>
</protein>
<evidence type="ECO:0000313" key="4">
    <source>
        <dbReference type="EMBL" id="URD88429.1"/>
    </source>
</evidence>
<proteinExistence type="predicted"/>
<sequence length="548" mass="59732">MKNISELLEEDTGHSMVLRNGCSAGSGDGPPIACGTRVLGLELKKRTTKLPLGYIPRAVPTAAVFHRAKLVAEAAPPMDHVPVGGSGCITNDDLFVYLNHWQQGRERERERTHDTTETNARVSRRCDHKGHVQHATTTTATVLPAAPRAWDVFSRAQAVHVRRPPASLLADSTVSSSLSSVPTPPSVPFSSRQSHYRCIHYLPNSLLCLRAVYCKPDACVINKSSSGRVLPCLTRLPERTMTAEQGGGATHLRVQRKAADKSWVTLDGVAYRSDQRDEDRRHENNHLDCSRNDRRRQPLSHRGGKRKEAPPAPLLPPQGPAFAGWSMGDVAGVARHHHVPCAFALSLLLFMAVEYTIPMVPSTSLPLDIGFILTKSLHSVLAANLALNTVLAALNTVFVGMQTLYILWTFVVEGRPRPTIAALFMFTCRGILGCSTQLPLPHGFLGSGVDFPVGNVSFFLFFSGHVAGAVIASLDMRRARRRGMAWAFDALNLLQSVRLLASRGHYTIDLAVGVGAGFVFDVLAGKYEESRWKPAGEHRQACCSGRSG</sequence>
<evidence type="ECO:0000259" key="3">
    <source>
        <dbReference type="Pfam" id="PF24788"/>
    </source>
</evidence>
<feature type="transmembrane region" description="Helical" evidence="2">
    <location>
        <begin position="420"/>
        <end position="440"/>
    </location>
</feature>
<evidence type="ECO:0000256" key="2">
    <source>
        <dbReference type="SAM" id="Phobius"/>
    </source>
</evidence>
<feature type="compositionally biased region" description="Basic and acidic residues" evidence="1">
    <location>
        <begin position="107"/>
        <end position="116"/>
    </location>
</feature>
<accession>A0A9E7F2A2</accession>
<dbReference type="InterPro" id="IPR055311">
    <property type="entry name" value="PDCT1/2-like"/>
</dbReference>